<dbReference type="InterPro" id="IPR015897">
    <property type="entry name" value="CHK_kinase-like"/>
</dbReference>
<dbReference type="SMART" id="SM00587">
    <property type="entry name" value="CHK"/>
    <property type="match status" value="1"/>
</dbReference>
<dbReference type="Pfam" id="PF02958">
    <property type="entry name" value="EcKL"/>
    <property type="match status" value="1"/>
</dbReference>
<name>A0A6P7GXX2_DIAVI</name>
<gene>
    <name evidence="2" type="primary">LOC114348171</name>
</gene>
<dbReference type="PANTHER" id="PTHR11012">
    <property type="entry name" value="PROTEIN KINASE-LIKE DOMAIN-CONTAINING"/>
    <property type="match status" value="1"/>
</dbReference>
<dbReference type="Gene3D" id="3.90.1200.10">
    <property type="match status" value="1"/>
</dbReference>
<dbReference type="RefSeq" id="XP_028154596.1">
    <property type="nucleotide sequence ID" value="XM_028298795.1"/>
</dbReference>
<dbReference type="InterPro" id="IPR011009">
    <property type="entry name" value="Kinase-like_dom_sf"/>
</dbReference>
<dbReference type="InterPro" id="IPR004119">
    <property type="entry name" value="EcKL"/>
</dbReference>
<protein>
    <submittedName>
        <fullName evidence="2">Uncharacterized protein LOC114348171</fullName>
    </submittedName>
</protein>
<dbReference type="InParanoid" id="A0A6P7GXX2"/>
<dbReference type="OrthoDB" id="191037at2759"/>
<proteinExistence type="predicted"/>
<evidence type="ECO:0000313" key="2">
    <source>
        <dbReference type="RefSeq" id="XP_028154596.1"/>
    </source>
</evidence>
<dbReference type="AlphaFoldDB" id="A0A6P7GXX2"/>
<sequence length="385" mass="44405">MDEIRDLEELLGIKEELRNVDITSLTAPGDNFGSLMLKVDVTLKDKILHLVAKKIPQSVLYQKIFNIQVTYRKEVELYKSIVPILEEFAKKRLEFFPRYYASRYNLKDNDDVIDEDAVLVLENLAVLGYRNLNKKEGFDLQNALLFLEDLAKFHAVPLAFKLKHPNEFDEKIKKLCFNTVFTDAKRYGILNEASRKIVSECNSISHLADKILFLNVNNMQPVSDAYGTLIHFDLWVNNIMVNLKDGRSVGNKLVDFQVYSYGSPASDVLFFLLTSLQGYVIKEHLDELIKHYHDHFVKCLQGFGCDTGLYTLESLLKELRIHSKFEYGHAVLYTTFFINADKVSEDESTRGDPENMIRGITQLAKEKVCLITEECEKRGWLPKLK</sequence>
<reference evidence="2" key="1">
    <citation type="submission" date="2025-08" db="UniProtKB">
        <authorList>
            <consortium name="RefSeq"/>
        </authorList>
    </citation>
    <scope>IDENTIFICATION</scope>
    <source>
        <tissue evidence="2">Whole insect</tissue>
    </source>
</reference>
<dbReference type="PANTHER" id="PTHR11012:SF55">
    <property type="entry name" value="BHLH DOMAIN-CONTAINING PROTEIN"/>
    <property type="match status" value="1"/>
</dbReference>
<evidence type="ECO:0000259" key="1">
    <source>
        <dbReference type="SMART" id="SM00587"/>
    </source>
</evidence>
<feature type="domain" description="CHK kinase-like" evidence="1">
    <location>
        <begin position="119"/>
        <end position="302"/>
    </location>
</feature>
<dbReference type="KEGG" id="dvv:114348171"/>
<accession>A0A6P7GXX2</accession>
<organism evidence="2">
    <name type="scientific">Diabrotica virgifera virgifera</name>
    <name type="common">western corn rootworm</name>
    <dbReference type="NCBI Taxonomy" id="50390"/>
    <lineage>
        <taxon>Eukaryota</taxon>
        <taxon>Metazoa</taxon>
        <taxon>Ecdysozoa</taxon>
        <taxon>Arthropoda</taxon>
        <taxon>Hexapoda</taxon>
        <taxon>Insecta</taxon>
        <taxon>Pterygota</taxon>
        <taxon>Neoptera</taxon>
        <taxon>Endopterygota</taxon>
        <taxon>Coleoptera</taxon>
        <taxon>Polyphaga</taxon>
        <taxon>Cucujiformia</taxon>
        <taxon>Chrysomeloidea</taxon>
        <taxon>Chrysomelidae</taxon>
        <taxon>Galerucinae</taxon>
        <taxon>Diabroticina</taxon>
        <taxon>Diabroticites</taxon>
        <taxon>Diabrotica</taxon>
    </lineage>
</organism>
<dbReference type="SUPFAM" id="SSF56112">
    <property type="entry name" value="Protein kinase-like (PK-like)"/>
    <property type="match status" value="1"/>
</dbReference>